<dbReference type="Proteomes" id="UP001633002">
    <property type="component" value="Unassembled WGS sequence"/>
</dbReference>
<dbReference type="Gene3D" id="3.60.10.10">
    <property type="entry name" value="Endonuclease/exonuclease/phosphatase"/>
    <property type="match status" value="1"/>
</dbReference>
<name>A0ABD3HBN1_9MARC</name>
<sequence>MLDMEGRLKGIVEDTRASQATLVREREDEQTTRYARRLNLRVVGLEELEEEDTKAIVLTFFNTATITGGADLWASSDVVALAETWEWQERAQLDIPDFVRIGTSQGRFYVRFLIFAYFAPCGSPVYAGDTGDPFSELTRITVHLRESGPVWVLGDFNCRIGNTQGAILPEVGERPWEASEDLEVWHRISEDTGRNKWAENFVQYATVGGLTILNGSKQFPGTGVPTCYTPNGKSLIDYLLATQEARDKVSAFSIDALTPDSDHCPLYCVLKGFCFSRNSKRKVKTLLLLDRGHGRVFADRVS</sequence>
<dbReference type="EMBL" id="JBJQOH010000004">
    <property type="protein sequence ID" value="KAL3687805.1"/>
    <property type="molecule type" value="Genomic_DNA"/>
</dbReference>
<organism evidence="2 3">
    <name type="scientific">Riccia sorocarpa</name>
    <dbReference type="NCBI Taxonomy" id="122646"/>
    <lineage>
        <taxon>Eukaryota</taxon>
        <taxon>Viridiplantae</taxon>
        <taxon>Streptophyta</taxon>
        <taxon>Embryophyta</taxon>
        <taxon>Marchantiophyta</taxon>
        <taxon>Marchantiopsida</taxon>
        <taxon>Marchantiidae</taxon>
        <taxon>Marchantiales</taxon>
        <taxon>Ricciaceae</taxon>
        <taxon>Riccia</taxon>
    </lineage>
</organism>
<evidence type="ECO:0000259" key="1">
    <source>
        <dbReference type="Pfam" id="PF03372"/>
    </source>
</evidence>
<dbReference type="SUPFAM" id="SSF56219">
    <property type="entry name" value="DNase I-like"/>
    <property type="match status" value="1"/>
</dbReference>
<protein>
    <recommendedName>
        <fullName evidence="1">Endonuclease/exonuclease/phosphatase domain-containing protein</fullName>
    </recommendedName>
</protein>
<evidence type="ECO:0000313" key="2">
    <source>
        <dbReference type="EMBL" id="KAL3687805.1"/>
    </source>
</evidence>
<feature type="domain" description="Endonuclease/exonuclease/phosphatase" evidence="1">
    <location>
        <begin position="77"/>
        <end position="263"/>
    </location>
</feature>
<reference evidence="2 3" key="1">
    <citation type="submission" date="2024-09" db="EMBL/GenBank/DDBJ databases">
        <title>Chromosome-scale assembly of Riccia sorocarpa.</title>
        <authorList>
            <person name="Paukszto L."/>
        </authorList>
    </citation>
    <scope>NUCLEOTIDE SEQUENCE [LARGE SCALE GENOMIC DNA]</scope>
    <source>
        <strain evidence="2">LP-2024</strain>
        <tissue evidence="2">Aerial parts of the thallus</tissue>
    </source>
</reference>
<dbReference type="InterPro" id="IPR005135">
    <property type="entry name" value="Endo/exonuclease/phosphatase"/>
</dbReference>
<comment type="caution">
    <text evidence="2">The sequence shown here is derived from an EMBL/GenBank/DDBJ whole genome shotgun (WGS) entry which is preliminary data.</text>
</comment>
<evidence type="ECO:0000313" key="3">
    <source>
        <dbReference type="Proteomes" id="UP001633002"/>
    </source>
</evidence>
<proteinExistence type="predicted"/>
<dbReference type="InterPro" id="IPR036691">
    <property type="entry name" value="Endo/exonu/phosph_ase_sf"/>
</dbReference>
<accession>A0ABD3HBN1</accession>
<gene>
    <name evidence="2" type="ORF">R1sor_014114</name>
</gene>
<keyword evidence="3" id="KW-1185">Reference proteome</keyword>
<dbReference type="Pfam" id="PF03372">
    <property type="entry name" value="Exo_endo_phos"/>
    <property type="match status" value="1"/>
</dbReference>
<dbReference type="AlphaFoldDB" id="A0ABD3HBN1"/>